<evidence type="ECO:0000256" key="1">
    <source>
        <dbReference type="ARBA" id="ARBA00005125"/>
    </source>
</evidence>
<dbReference type="EMBL" id="KJ755556">
    <property type="protein sequence ID" value="AIG62521.1"/>
    <property type="molecule type" value="Genomic_DNA"/>
</dbReference>
<protein>
    <submittedName>
        <fullName evidence="5">Putative UDP-glucose 4-epimerase</fullName>
    </submittedName>
    <submittedName>
        <fullName evidence="4">dTDP-4-dehydro-6-deoxyglucose reductase</fullName>
    </submittedName>
</protein>
<accession>A0A0A8J4R3</accession>
<gene>
    <name evidence="4" type="primary">fcf1</name>
</gene>
<evidence type="ECO:0000256" key="2">
    <source>
        <dbReference type="ARBA" id="ARBA00007637"/>
    </source>
</evidence>
<dbReference type="Pfam" id="PF01370">
    <property type="entry name" value="Epimerase"/>
    <property type="match status" value="1"/>
</dbReference>
<dbReference type="InterPro" id="IPR036291">
    <property type="entry name" value="NAD(P)-bd_dom_sf"/>
</dbReference>
<evidence type="ECO:0000313" key="4">
    <source>
        <dbReference type="EMBL" id="AIG62521.1"/>
    </source>
</evidence>
<comment type="pathway">
    <text evidence="1">Bacterial outer membrane biogenesis; LPS O-antigen biosynthesis.</text>
</comment>
<evidence type="ECO:0000313" key="5">
    <source>
        <dbReference type="EMBL" id="BAQ01404.1"/>
    </source>
</evidence>
<dbReference type="Gene3D" id="3.90.25.10">
    <property type="entry name" value="UDP-galactose 4-epimerase, domain 1"/>
    <property type="match status" value="1"/>
</dbReference>
<dbReference type="InterPro" id="IPR001509">
    <property type="entry name" value="Epimerase_deHydtase"/>
</dbReference>
<sequence>MHSNKIYIIGWSGFIGRQYIHYLDKTGFKGEVFLNSRADDEQKYTSSTDNITIKYVNYEEMITGLNCSRSTVLYLANMYSPGESNIYPLNSVKENIIPFITFLEDIKNNASNIRFIFASSGGTIYGDSQEGECCSENHLLAPKTIYAANKIAQENYLNVYHVNYGLDYRIARIANPYGPGQILKGGQGLIPAILRSSLNNESLPVSGDGNGTRDYIYIDDLCSLFFSLSSYSGACRTFNAGSGKEYSIMEIISCFNAVHDRPIKYHHVKTESSVVSRIVLDISRAKNELGWSPKTSLSDGIRAFINWSIQVM</sequence>
<reference evidence="5" key="1">
    <citation type="journal article" date="2014" name="DNA Res.">
        <title>A complete view of the genetic diversity of the Escherichia coli O-antigen biosynthesis gene cluster.</title>
        <authorList>
            <person name="Iguchi A."/>
            <person name="Iyoda S."/>
            <person name="Kikuchi T."/>
            <person name="Ogura Y."/>
            <person name="Katsura K."/>
            <person name="Ohnishi M."/>
            <person name="Hayashi T."/>
            <person name="Thomson N.R."/>
        </authorList>
    </citation>
    <scope>NUCLEOTIDE SEQUENCE</scope>
    <source>
        <strain evidence="5">H311a</strain>
    </source>
</reference>
<evidence type="ECO:0000259" key="3">
    <source>
        <dbReference type="Pfam" id="PF01370"/>
    </source>
</evidence>
<organism evidence="5">
    <name type="scientific">Escherichia coli</name>
    <dbReference type="NCBI Taxonomy" id="562"/>
    <lineage>
        <taxon>Bacteria</taxon>
        <taxon>Pseudomonadati</taxon>
        <taxon>Pseudomonadota</taxon>
        <taxon>Gammaproteobacteria</taxon>
        <taxon>Enterobacterales</taxon>
        <taxon>Enterobacteriaceae</taxon>
        <taxon>Escherichia</taxon>
    </lineage>
</organism>
<dbReference type="RefSeq" id="WP_023325619.1">
    <property type="nucleotide sequence ID" value="NZ_CAJHTL010000032.1"/>
</dbReference>
<comment type="similarity">
    <text evidence="2">Belongs to the NAD(P)-dependent epimerase/dehydratase family.</text>
</comment>
<feature type="domain" description="NAD-dependent epimerase/dehydratase" evidence="3">
    <location>
        <begin position="6"/>
        <end position="229"/>
    </location>
</feature>
<dbReference type="EMBL" id="AB812042">
    <property type="protein sequence ID" value="BAQ01404.1"/>
    <property type="molecule type" value="Genomic_DNA"/>
</dbReference>
<dbReference type="AlphaFoldDB" id="A0A0A8J4R3"/>
<dbReference type="SUPFAM" id="SSF51735">
    <property type="entry name" value="NAD(P)-binding Rossmann-fold domains"/>
    <property type="match status" value="1"/>
</dbReference>
<dbReference type="Gene3D" id="3.40.50.720">
    <property type="entry name" value="NAD(P)-binding Rossmann-like Domain"/>
    <property type="match status" value="1"/>
</dbReference>
<reference evidence="4" key="2">
    <citation type="journal article" date="2016" name="PLoS ONE">
        <title>Comparison of O-Antigen Gene Clusters of All O-Serogroups of Escherichia coli and Proposal for Adopting a New Nomenclature for O-Typing.</title>
        <authorList>
            <person name="DebRoy C."/>
            <person name="Fratamico P.M."/>
            <person name="Yan X."/>
            <person name="Baranzoni G."/>
            <person name="Liu Y."/>
            <person name="Needleman D.S."/>
            <person name="Tebbs R."/>
            <person name="O'Connell C.D."/>
            <person name="Allred A."/>
            <person name="Swimley M."/>
            <person name="Mwangi M."/>
            <person name="Kapur V."/>
            <person name="Raygoza Garay J.A."/>
            <person name="Roberts E.L."/>
            <person name="Katani R."/>
        </authorList>
    </citation>
    <scope>NUCLEOTIDE SEQUENCE</scope>
    <source>
        <strain evidence="4">H 311a</strain>
    </source>
</reference>
<proteinExistence type="inferred from homology"/>
<name>A0A0A8J4R3_ECOLX</name>
<dbReference type="PANTHER" id="PTHR43000">
    <property type="entry name" value="DTDP-D-GLUCOSE 4,6-DEHYDRATASE-RELATED"/>
    <property type="match status" value="1"/>
</dbReference>